<proteinExistence type="predicted"/>
<evidence type="ECO:0000313" key="8">
    <source>
        <dbReference type="Proteomes" id="UP000488956"/>
    </source>
</evidence>
<dbReference type="CDD" id="cd05379">
    <property type="entry name" value="CAP_bacterial"/>
    <property type="match status" value="1"/>
</dbReference>
<dbReference type="Gene3D" id="3.40.33.10">
    <property type="entry name" value="CAP"/>
    <property type="match status" value="1"/>
</dbReference>
<evidence type="ECO:0000313" key="7">
    <source>
        <dbReference type="Proteomes" id="UP000476176"/>
    </source>
</evidence>
<protein>
    <recommendedName>
        <fullName evidence="2">SCP domain-containing protein</fullName>
    </recommendedName>
</protein>
<organism evidence="3 6">
    <name type="scientific">Phytophthora fragariae</name>
    <dbReference type="NCBI Taxonomy" id="53985"/>
    <lineage>
        <taxon>Eukaryota</taxon>
        <taxon>Sar</taxon>
        <taxon>Stramenopiles</taxon>
        <taxon>Oomycota</taxon>
        <taxon>Peronosporomycetes</taxon>
        <taxon>Peronosporales</taxon>
        <taxon>Peronosporaceae</taxon>
        <taxon>Phytophthora</taxon>
    </lineage>
</organism>
<gene>
    <name evidence="5" type="ORF">PF004_g16020</name>
    <name evidence="4" type="ORF">PF010_g9855</name>
    <name evidence="3" type="ORF">PF011_g15862</name>
</gene>
<evidence type="ECO:0000259" key="2">
    <source>
        <dbReference type="Pfam" id="PF00188"/>
    </source>
</evidence>
<dbReference type="EMBL" id="QXFW01001102">
    <property type="protein sequence ID" value="KAE8996525.1"/>
    <property type="molecule type" value="Genomic_DNA"/>
</dbReference>
<dbReference type="Proteomes" id="UP000460718">
    <property type="component" value="Unassembled WGS sequence"/>
</dbReference>
<evidence type="ECO:0000313" key="5">
    <source>
        <dbReference type="EMBL" id="KAE9211100.1"/>
    </source>
</evidence>
<accession>A0A6A3JVP6</accession>
<dbReference type="InterPro" id="IPR035940">
    <property type="entry name" value="CAP_sf"/>
</dbReference>
<evidence type="ECO:0000313" key="3">
    <source>
        <dbReference type="EMBL" id="KAE8996525.1"/>
    </source>
</evidence>
<feature type="domain" description="SCP" evidence="2">
    <location>
        <begin position="63"/>
        <end position="181"/>
    </location>
</feature>
<feature type="signal peptide" evidence="1">
    <location>
        <begin position="1"/>
        <end position="22"/>
    </location>
</feature>
<keyword evidence="1" id="KW-0732">Signal</keyword>
<name>A0A6A3JVP6_9STRA</name>
<evidence type="ECO:0000313" key="4">
    <source>
        <dbReference type="EMBL" id="KAE9114016.1"/>
    </source>
</evidence>
<sequence length="190" mass="20151">MSSLQSLRAIIVLVSIATALSASSVAASYEVANDGGSAANSTADSAPRYLMGAAGSDYHTALLNAVNTERAARGLSKLCRSSKLQSAAQTHSNDMAKRNYLGHTGSDGSTVESRIDDAGYHWIDVAENVAAGQASVKSVMSSWMSSSHHRANILSRKYKMFGCGYAYRSSSKYDHYWTQDFASGSGEVCS</sequence>
<dbReference type="Proteomes" id="UP000488956">
    <property type="component" value="Unassembled WGS sequence"/>
</dbReference>
<dbReference type="PANTHER" id="PTHR31157:SF1">
    <property type="entry name" value="SCP DOMAIN-CONTAINING PROTEIN"/>
    <property type="match status" value="1"/>
</dbReference>
<dbReference type="EMBL" id="QXFX01000483">
    <property type="protein sequence ID" value="KAE9114016.1"/>
    <property type="molecule type" value="Genomic_DNA"/>
</dbReference>
<dbReference type="InterPro" id="IPR014044">
    <property type="entry name" value="CAP_dom"/>
</dbReference>
<dbReference type="AlphaFoldDB" id="A0A6A3JVP6"/>
<evidence type="ECO:0000313" key="6">
    <source>
        <dbReference type="Proteomes" id="UP000460718"/>
    </source>
</evidence>
<dbReference type="Pfam" id="PF00188">
    <property type="entry name" value="CAP"/>
    <property type="match status" value="1"/>
</dbReference>
<reference evidence="6 7" key="1">
    <citation type="submission" date="2018-09" db="EMBL/GenBank/DDBJ databases">
        <title>Genomic investigation of the strawberry pathogen Phytophthora fragariae indicates pathogenicity is determined by transcriptional variation in three key races.</title>
        <authorList>
            <person name="Adams T.M."/>
            <person name="Armitage A.D."/>
            <person name="Sobczyk M.K."/>
            <person name="Bates H.J."/>
            <person name="Dunwell J.M."/>
            <person name="Nellist C.F."/>
            <person name="Harrison R.J."/>
        </authorList>
    </citation>
    <scope>NUCLEOTIDE SEQUENCE [LARGE SCALE GENOMIC DNA]</scope>
    <source>
        <strain evidence="5 7">BC-23</strain>
        <strain evidence="4 8">ONT-3</strain>
        <strain evidence="3 6">SCRP245</strain>
    </source>
</reference>
<dbReference type="PANTHER" id="PTHR31157">
    <property type="entry name" value="SCP DOMAIN-CONTAINING PROTEIN"/>
    <property type="match status" value="1"/>
</dbReference>
<dbReference type="EMBL" id="QXGC01001108">
    <property type="protein sequence ID" value="KAE9211100.1"/>
    <property type="molecule type" value="Genomic_DNA"/>
</dbReference>
<evidence type="ECO:0000256" key="1">
    <source>
        <dbReference type="SAM" id="SignalP"/>
    </source>
</evidence>
<comment type="caution">
    <text evidence="3">The sequence shown here is derived from an EMBL/GenBank/DDBJ whole genome shotgun (WGS) entry which is preliminary data.</text>
</comment>
<feature type="chain" id="PRO_5033873376" description="SCP domain-containing protein" evidence="1">
    <location>
        <begin position="23"/>
        <end position="190"/>
    </location>
</feature>
<dbReference type="SUPFAM" id="SSF55797">
    <property type="entry name" value="PR-1-like"/>
    <property type="match status" value="1"/>
</dbReference>
<dbReference type="Proteomes" id="UP000476176">
    <property type="component" value="Unassembled WGS sequence"/>
</dbReference>